<evidence type="ECO:0000313" key="4">
    <source>
        <dbReference type="Proteomes" id="UP001595699"/>
    </source>
</evidence>
<proteinExistence type="predicted"/>
<keyword evidence="2" id="KW-1133">Transmembrane helix</keyword>
<reference evidence="4" key="1">
    <citation type="journal article" date="2019" name="Int. J. Syst. Evol. Microbiol.">
        <title>The Global Catalogue of Microorganisms (GCM) 10K type strain sequencing project: providing services to taxonomists for standard genome sequencing and annotation.</title>
        <authorList>
            <consortium name="The Broad Institute Genomics Platform"/>
            <consortium name="The Broad Institute Genome Sequencing Center for Infectious Disease"/>
            <person name="Wu L."/>
            <person name="Ma J."/>
        </authorList>
    </citation>
    <scope>NUCLEOTIDE SEQUENCE [LARGE SCALE GENOMIC DNA]</scope>
    <source>
        <strain evidence="4">CGMCC 4.7241</strain>
    </source>
</reference>
<feature type="region of interest" description="Disordered" evidence="1">
    <location>
        <begin position="167"/>
        <end position="204"/>
    </location>
</feature>
<evidence type="ECO:0000256" key="2">
    <source>
        <dbReference type="SAM" id="Phobius"/>
    </source>
</evidence>
<evidence type="ECO:0008006" key="5">
    <source>
        <dbReference type="Google" id="ProtNLM"/>
    </source>
</evidence>
<feature type="compositionally biased region" description="Low complexity" evidence="1">
    <location>
        <begin position="1"/>
        <end position="13"/>
    </location>
</feature>
<comment type="caution">
    <text evidence="3">The sequence shown here is derived from an EMBL/GenBank/DDBJ whole genome shotgun (WGS) entry which is preliminary data.</text>
</comment>
<dbReference type="Proteomes" id="UP001595699">
    <property type="component" value="Unassembled WGS sequence"/>
</dbReference>
<evidence type="ECO:0000256" key="1">
    <source>
        <dbReference type="SAM" id="MobiDB-lite"/>
    </source>
</evidence>
<dbReference type="RefSeq" id="WP_205116619.1">
    <property type="nucleotide sequence ID" value="NZ_JAFBCM010000001.1"/>
</dbReference>
<feature type="region of interest" description="Disordered" evidence="1">
    <location>
        <begin position="1"/>
        <end position="62"/>
    </location>
</feature>
<keyword evidence="2" id="KW-0812">Transmembrane</keyword>
<keyword evidence="2" id="KW-0472">Membrane</keyword>
<evidence type="ECO:0000313" key="3">
    <source>
        <dbReference type="EMBL" id="MFC3765557.1"/>
    </source>
</evidence>
<feature type="compositionally biased region" description="Basic and acidic residues" evidence="1">
    <location>
        <begin position="180"/>
        <end position="204"/>
    </location>
</feature>
<feature type="compositionally biased region" description="Basic and acidic residues" evidence="1">
    <location>
        <begin position="111"/>
        <end position="128"/>
    </location>
</feature>
<feature type="transmembrane region" description="Helical" evidence="2">
    <location>
        <begin position="254"/>
        <end position="274"/>
    </location>
</feature>
<organism evidence="3 4">
    <name type="scientific">Tenggerimyces flavus</name>
    <dbReference type="NCBI Taxonomy" id="1708749"/>
    <lineage>
        <taxon>Bacteria</taxon>
        <taxon>Bacillati</taxon>
        <taxon>Actinomycetota</taxon>
        <taxon>Actinomycetes</taxon>
        <taxon>Propionibacteriales</taxon>
        <taxon>Nocardioidaceae</taxon>
        <taxon>Tenggerimyces</taxon>
    </lineage>
</organism>
<dbReference type="EMBL" id="JBHRZH010000041">
    <property type="protein sequence ID" value="MFC3765557.1"/>
    <property type="molecule type" value="Genomic_DNA"/>
</dbReference>
<protein>
    <recommendedName>
        <fullName evidence="5">J domain-containing protein</fullName>
    </recommendedName>
</protein>
<name>A0ABV7YKI1_9ACTN</name>
<feature type="transmembrane region" description="Helical" evidence="2">
    <location>
        <begin position="229"/>
        <end position="248"/>
    </location>
</feature>
<feature type="region of interest" description="Disordered" evidence="1">
    <location>
        <begin position="81"/>
        <end position="128"/>
    </location>
</feature>
<keyword evidence="4" id="KW-1185">Reference proteome</keyword>
<accession>A0ABV7YKI1</accession>
<gene>
    <name evidence="3" type="ORF">ACFOUW_32315</name>
</gene>
<sequence length="280" mass="30604">MTTPQTTPESPTPAVTQLDPFTVLGLPPTPDLTDEQVHDAWQRQLAAGSDGPVDADDEGTITGAYEALRSGVRRAEALSDLTDVWDRAPAGGEPSSSSSDERAMARMPKPRQPEERIDSIVPSPEEREELRRIVAQQRKEQGLPEFIEDEATLDKIIDILLHSHDRPEDRYQRAQAGHGPGDEPRGLPSWDAERAHAQPGEGPERRGVLARLAGWAADMAARVRHGRPLWLAVRVVIAVAVPVSAYIAEPGFPSWIALTVGAATFLAFTARYDLAGRVRR</sequence>